<dbReference type="AlphaFoldDB" id="A0A7S2MMR4"/>
<name>A0A7S2MMR4_9STRA</name>
<accession>A0A7S2MMR4</accession>
<evidence type="ECO:0000313" key="2">
    <source>
        <dbReference type="EMBL" id="CAD9492378.1"/>
    </source>
</evidence>
<feature type="region of interest" description="Disordered" evidence="1">
    <location>
        <begin position="20"/>
        <end position="51"/>
    </location>
</feature>
<organism evidence="2">
    <name type="scientific">Helicotheca tamesis</name>
    <dbReference type="NCBI Taxonomy" id="374047"/>
    <lineage>
        <taxon>Eukaryota</taxon>
        <taxon>Sar</taxon>
        <taxon>Stramenopiles</taxon>
        <taxon>Ochrophyta</taxon>
        <taxon>Bacillariophyta</taxon>
        <taxon>Mediophyceae</taxon>
        <taxon>Lithodesmiophycidae</taxon>
        <taxon>Lithodesmiales</taxon>
        <taxon>Lithodesmiaceae</taxon>
        <taxon>Helicotheca</taxon>
    </lineage>
</organism>
<dbReference type="EMBL" id="HBGV01009551">
    <property type="protein sequence ID" value="CAD9492378.1"/>
    <property type="molecule type" value="Transcribed_RNA"/>
</dbReference>
<gene>
    <name evidence="2" type="ORF">HTAM1171_LOCUS5917</name>
</gene>
<feature type="compositionally biased region" description="Polar residues" evidence="1">
    <location>
        <begin position="36"/>
        <end position="51"/>
    </location>
</feature>
<reference evidence="2" key="1">
    <citation type="submission" date="2021-01" db="EMBL/GenBank/DDBJ databases">
        <authorList>
            <person name="Corre E."/>
            <person name="Pelletier E."/>
            <person name="Niang G."/>
            <person name="Scheremetjew M."/>
            <person name="Finn R."/>
            <person name="Kale V."/>
            <person name="Holt S."/>
            <person name="Cochrane G."/>
            <person name="Meng A."/>
            <person name="Brown T."/>
            <person name="Cohen L."/>
        </authorList>
    </citation>
    <scope>NUCLEOTIDE SEQUENCE</scope>
    <source>
        <strain evidence="2">CCMP826</strain>
    </source>
</reference>
<proteinExistence type="predicted"/>
<sequence>MTASSTPPLHVLRGILRHVKSTPSHQSSPAKAVGATSPSASITGKSSGQDMSEVTLREHVMAQYRASKAVPPNRSVMLRKLAYDYFILKTDLAERARLHELDGGSEVKLSPMEMSRRAAAKAGLQLPNLNPDLSN</sequence>
<protein>
    <submittedName>
        <fullName evidence="2">Uncharacterized protein</fullName>
    </submittedName>
</protein>
<evidence type="ECO:0000256" key="1">
    <source>
        <dbReference type="SAM" id="MobiDB-lite"/>
    </source>
</evidence>
<feature type="region of interest" description="Disordered" evidence="1">
    <location>
        <begin position="116"/>
        <end position="135"/>
    </location>
</feature>